<dbReference type="InterPro" id="IPR000524">
    <property type="entry name" value="Tscrpt_reg_HTH_GntR"/>
</dbReference>
<comment type="caution">
    <text evidence="7">The sequence shown here is derived from an EMBL/GenBank/DDBJ whole genome shotgun (WGS) entry which is preliminary data.</text>
</comment>
<keyword evidence="5" id="KW-0804">Transcription</keyword>
<dbReference type="GO" id="GO:0003700">
    <property type="term" value="F:DNA-binding transcription factor activity"/>
    <property type="evidence" value="ECO:0007669"/>
    <property type="project" value="InterPro"/>
</dbReference>
<dbReference type="CDD" id="cd07377">
    <property type="entry name" value="WHTH_GntR"/>
    <property type="match status" value="1"/>
</dbReference>
<dbReference type="SUPFAM" id="SSF53383">
    <property type="entry name" value="PLP-dependent transferases"/>
    <property type="match status" value="1"/>
</dbReference>
<evidence type="ECO:0000256" key="1">
    <source>
        <dbReference type="ARBA" id="ARBA00005384"/>
    </source>
</evidence>
<evidence type="ECO:0000256" key="2">
    <source>
        <dbReference type="ARBA" id="ARBA00022898"/>
    </source>
</evidence>
<evidence type="ECO:0000313" key="7">
    <source>
        <dbReference type="EMBL" id="NCD71036.1"/>
    </source>
</evidence>
<keyword evidence="2" id="KW-0663">Pyridoxal phosphate</keyword>
<evidence type="ECO:0000256" key="3">
    <source>
        <dbReference type="ARBA" id="ARBA00023015"/>
    </source>
</evidence>
<reference evidence="7" key="2">
    <citation type="submission" date="2020-10" db="EMBL/GenBank/DDBJ databases">
        <title>Mucilaginibacter sp. nov., isolated from soil.</title>
        <authorList>
            <person name="Jeon C.O."/>
        </authorList>
    </citation>
    <scope>NUCLEOTIDE SEQUENCE</scope>
    <source>
        <strain evidence="7">R11</strain>
    </source>
</reference>
<keyword evidence="4" id="KW-0238">DNA-binding</keyword>
<feature type="domain" description="HTH gntR-type" evidence="6">
    <location>
        <begin position="16"/>
        <end position="84"/>
    </location>
</feature>
<dbReference type="AlphaFoldDB" id="A0A966DV20"/>
<dbReference type="Pfam" id="PF00392">
    <property type="entry name" value="GntR"/>
    <property type="match status" value="1"/>
</dbReference>
<dbReference type="GO" id="GO:0008483">
    <property type="term" value="F:transaminase activity"/>
    <property type="evidence" value="ECO:0007669"/>
    <property type="project" value="UniProtKB-KW"/>
</dbReference>
<dbReference type="InterPro" id="IPR015424">
    <property type="entry name" value="PyrdxlP-dep_Trfase"/>
</dbReference>
<evidence type="ECO:0000259" key="6">
    <source>
        <dbReference type="PROSITE" id="PS50949"/>
    </source>
</evidence>
<dbReference type="PANTHER" id="PTHR46577:SF2">
    <property type="entry name" value="TRANSCRIPTIONAL REGULATORY PROTEIN"/>
    <property type="match status" value="1"/>
</dbReference>
<organism evidence="7 8">
    <name type="scientific">Mucilaginibacter agri</name>
    <dbReference type="NCBI Taxonomy" id="2695265"/>
    <lineage>
        <taxon>Bacteria</taxon>
        <taxon>Pseudomonadati</taxon>
        <taxon>Bacteroidota</taxon>
        <taxon>Sphingobacteriia</taxon>
        <taxon>Sphingobacteriales</taxon>
        <taxon>Sphingobacteriaceae</taxon>
        <taxon>Mucilaginibacter</taxon>
    </lineage>
</organism>
<dbReference type="InterPro" id="IPR004839">
    <property type="entry name" value="Aminotransferase_I/II_large"/>
</dbReference>
<keyword evidence="7" id="KW-0032">Aminotransferase</keyword>
<comment type="similarity">
    <text evidence="1">In the C-terminal section; belongs to the class-I pyridoxal-phosphate-dependent aminotransferase family.</text>
</comment>
<dbReference type="InterPro" id="IPR015421">
    <property type="entry name" value="PyrdxlP-dep_Trfase_major"/>
</dbReference>
<evidence type="ECO:0000256" key="4">
    <source>
        <dbReference type="ARBA" id="ARBA00023125"/>
    </source>
</evidence>
<dbReference type="CDD" id="cd00609">
    <property type="entry name" value="AAT_like"/>
    <property type="match status" value="1"/>
</dbReference>
<dbReference type="InterPro" id="IPR036388">
    <property type="entry name" value="WH-like_DNA-bd_sf"/>
</dbReference>
<dbReference type="EMBL" id="WWEO01000044">
    <property type="protein sequence ID" value="NCD71036.1"/>
    <property type="molecule type" value="Genomic_DNA"/>
</dbReference>
<dbReference type="SMART" id="SM00345">
    <property type="entry name" value="HTH_GNTR"/>
    <property type="match status" value="1"/>
</dbReference>
<protein>
    <submittedName>
        <fullName evidence="7">Aminotransferase class I/II-fold pyridoxal phosphate-dependent enzyme</fullName>
    </submittedName>
</protein>
<dbReference type="Gene3D" id="1.10.10.10">
    <property type="entry name" value="Winged helix-like DNA-binding domain superfamily/Winged helix DNA-binding domain"/>
    <property type="match status" value="1"/>
</dbReference>
<sequence length="497" mass="55490">MALIESLISIDKKQPVSAYVQVANGIITYIRQGTLKPGAALPASRVLAKSLNVHRKTIVAAYDELYAQSWVDVYPRKGIFVANNLPDVSPRPILDDVQQQTGLACETNFDVEKTIDIAYPFHKAPEGNIIMNGGFPDIRIAPVDLMIREYRRFAAYHFTTKYLMYGLEQGSENLRNELAKFLSETRGLQVQASDILITKGVQMALYLTAQLLISKGDIVIAADPGFSGANDVFEQAGAKLELVPVDDYGISVDAIEEICKKKKVRIVYVIPHHHTPTTATLCPERRMRLLELARKHRFAIIEDDYDFDFQYTSSPILPLASADYCGNVIYVGSFCKIIAPGIRIGFMVAPKNLLSQAINLRRLIDRQGEHLLEEAMANLLKNGDIGRHLKKANKLYHERRDMLCKLLTEHLGEHISFKIPDGGFAIWVTYLNGLKPAKVAEKASEMGLTLSDGSDYYYNPKYQNHSIRIGFASLNEAEMIEAISILKKAIDKVLSGS</sequence>
<dbReference type="PANTHER" id="PTHR46577">
    <property type="entry name" value="HTH-TYPE TRANSCRIPTIONAL REGULATORY PROTEIN GABR"/>
    <property type="match status" value="1"/>
</dbReference>
<evidence type="ECO:0000313" key="8">
    <source>
        <dbReference type="Proteomes" id="UP000638732"/>
    </source>
</evidence>
<dbReference type="GO" id="GO:0003677">
    <property type="term" value="F:DNA binding"/>
    <property type="evidence" value="ECO:0007669"/>
    <property type="project" value="UniProtKB-KW"/>
</dbReference>
<proteinExistence type="inferred from homology"/>
<dbReference type="Pfam" id="PF00155">
    <property type="entry name" value="Aminotran_1_2"/>
    <property type="match status" value="1"/>
</dbReference>
<dbReference type="InterPro" id="IPR051446">
    <property type="entry name" value="HTH_trans_reg/aminotransferase"/>
</dbReference>
<accession>A0A966DV20</accession>
<keyword evidence="7" id="KW-0808">Transferase</keyword>
<reference evidence="7" key="1">
    <citation type="submission" date="2020-01" db="EMBL/GenBank/DDBJ databases">
        <authorList>
            <person name="Seo Y.L."/>
        </authorList>
    </citation>
    <scope>NUCLEOTIDE SEQUENCE</scope>
    <source>
        <strain evidence="7">R11</strain>
    </source>
</reference>
<dbReference type="GO" id="GO:0030170">
    <property type="term" value="F:pyridoxal phosphate binding"/>
    <property type="evidence" value="ECO:0007669"/>
    <property type="project" value="InterPro"/>
</dbReference>
<dbReference type="PROSITE" id="PS50949">
    <property type="entry name" value="HTH_GNTR"/>
    <property type="match status" value="1"/>
</dbReference>
<keyword evidence="8" id="KW-1185">Reference proteome</keyword>
<name>A0A966DV20_9SPHI</name>
<dbReference type="InterPro" id="IPR036390">
    <property type="entry name" value="WH_DNA-bd_sf"/>
</dbReference>
<dbReference type="Proteomes" id="UP000638732">
    <property type="component" value="Unassembled WGS sequence"/>
</dbReference>
<evidence type="ECO:0000256" key="5">
    <source>
        <dbReference type="ARBA" id="ARBA00023163"/>
    </source>
</evidence>
<dbReference type="SUPFAM" id="SSF46785">
    <property type="entry name" value="Winged helix' DNA-binding domain"/>
    <property type="match status" value="1"/>
</dbReference>
<gene>
    <name evidence="7" type="ORF">GSY63_16845</name>
</gene>
<dbReference type="Gene3D" id="3.40.640.10">
    <property type="entry name" value="Type I PLP-dependent aspartate aminotransferase-like (Major domain)"/>
    <property type="match status" value="1"/>
</dbReference>
<keyword evidence="3" id="KW-0805">Transcription regulation</keyword>
<dbReference type="RefSeq" id="WP_166587016.1">
    <property type="nucleotide sequence ID" value="NZ_WWEO01000044.1"/>
</dbReference>